<dbReference type="STRING" id="1223545.GS4_39_00670"/>
<dbReference type="OrthoDB" id="1804088at2"/>
<dbReference type="EMBL" id="BANX01000039">
    <property type="protein sequence ID" value="GAC70736.1"/>
    <property type="molecule type" value="Genomic_DNA"/>
</dbReference>
<reference evidence="2 3" key="1">
    <citation type="submission" date="2013-01" db="EMBL/GenBank/DDBJ databases">
        <title>Whole genome shotgun sequence of Gordonia soli NBRC 108243.</title>
        <authorList>
            <person name="Isaki-Nakamura S."/>
            <person name="Hosoyama A."/>
            <person name="Tsuchikane K."/>
            <person name="Ando Y."/>
            <person name="Baba S."/>
            <person name="Ohji S."/>
            <person name="Hamada M."/>
            <person name="Tamura T."/>
            <person name="Yamazoe A."/>
            <person name="Yamazaki S."/>
            <person name="Fujita N."/>
        </authorList>
    </citation>
    <scope>NUCLEOTIDE SEQUENCE [LARGE SCALE GENOMIC DNA]</scope>
    <source>
        <strain evidence="2 3">NBRC 108243</strain>
    </source>
</reference>
<dbReference type="eggNOG" id="COG4383">
    <property type="taxonomic scope" value="Bacteria"/>
</dbReference>
<dbReference type="Proteomes" id="UP000011666">
    <property type="component" value="Unassembled WGS sequence"/>
</dbReference>
<sequence length="446" mass="48756">MTERQRTAAPRSESGYVNGMGLDWQQFDPDEQVPELQWPRSTHVYRNMTRGDARVASVLQAIGLPIRRTTWRIDPNGAPDEVVEFVSKDLGLPILGQDAEPSATRSRGRFSWAQHLQTALLMLQYGHSYFEQVYFPPDDSGYMHLRKLAARPQRTITKIKVALDGGLVSIIQAPPAGTTPLVYAPTEVEVKVNRLVAYVRDPEPGEWIGSSLLRPAYKHWLLKNQLMRTEAAAAYRNSMGIPVGTARNSDDPTEVDQMQQIATEYIAGMNSGVGLAAGQSLELLAPQGNLVDPRPAIDWHDKQIALAGLAHFLNLDGKGGSYALASVQSDTFAQSVQTFAETVRDTANAHIVEDLIDINFGTDVPAPRIVFDEIGSRQDATAAALKLLVDAGLLSPDVLLERTLRQNLGLPAPDESTQSEPPTPPAPAARGRRTARASADQPTLFD</sequence>
<dbReference type="InterPro" id="IPR009279">
    <property type="entry name" value="Portal_Mu"/>
</dbReference>
<keyword evidence="3" id="KW-1185">Reference proteome</keyword>
<feature type="region of interest" description="Disordered" evidence="1">
    <location>
        <begin position="409"/>
        <end position="446"/>
    </location>
</feature>
<gene>
    <name evidence="2" type="ORF">GS4_39_00670</name>
</gene>
<name>M0QR33_9ACTN</name>
<evidence type="ECO:0000313" key="2">
    <source>
        <dbReference type="EMBL" id="GAC70736.1"/>
    </source>
</evidence>
<comment type="caution">
    <text evidence="2">The sequence shown here is derived from an EMBL/GenBank/DDBJ whole genome shotgun (WGS) entry which is preliminary data.</text>
</comment>
<organism evidence="2 3">
    <name type="scientific">Gordonia soli NBRC 108243</name>
    <dbReference type="NCBI Taxonomy" id="1223545"/>
    <lineage>
        <taxon>Bacteria</taxon>
        <taxon>Bacillati</taxon>
        <taxon>Actinomycetota</taxon>
        <taxon>Actinomycetes</taxon>
        <taxon>Mycobacteriales</taxon>
        <taxon>Gordoniaceae</taxon>
        <taxon>Gordonia</taxon>
    </lineage>
</organism>
<dbReference type="AlphaFoldDB" id="M0QR33"/>
<accession>M0QR33</accession>
<proteinExistence type="predicted"/>
<evidence type="ECO:0008006" key="4">
    <source>
        <dbReference type="Google" id="ProtNLM"/>
    </source>
</evidence>
<dbReference type="RefSeq" id="WP_007625025.1">
    <property type="nucleotide sequence ID" value="NZ_BANX01000039.1"/>
</dbReference>
<evidence type="ECO:0000256" key="1">
    <source>
        <dbReference type="SAM" id="MobiDB-lite"/>
    </source>
</evidence>
<dbReference type="Pfam" id="PF06074">
    <property type="entry name" value="Portal_Mu"/>
    <property type="match status" value="1"/>
</dbReference>
<protein>
    <recommendedName>
        <fullName evidence="4">Portal protein</fullName>
    </recommendedName>
</protein>
<evidence type="ECO:0000313" key="3">
    <source>
        <dbReference type="Proteomes" id="UP000011666"/>
    </source>
</evidence>